<dbReference type="OrthoDB" id="6516936at2759"/>
<dbReference type="CDD" id="cd21997">
    <property type="entry name" value="HMG_KMT2C-like"/>
    <property type="match status" value="1"/>
</dbReference>
<dbReference type="InterPro" id="IPR013083">
    <property type="entry name" value="Znf_RING/FYVE/PHD"/>
</dbReference>
<feature type="region of interest" description="Disordered" evidence="10">
    <location>
        <begin position="1088"/>
        <end position="1222"/>
    </location>
</feature>
<dbReference type="VEuPathDB" id="VectorBase:LDEU004564"/>
<feature type="region of interest" description="Disordered" evidence="10">
    <location>
        <begin position="713"/>
        <end position="737"/>
    </location>
</feature>
<evidence type="ECO:0000313" key="12">
    <source>
        <dbReference type="EMBL" id="RWS27476.1"/>
    </source>
</evidence>
<dbReference type="GO" id="GO:0042800">
    <property type="term" value="F:histone H3K4 methyltransferase activity"/>
    <property type="evidence" value="ECO:0007669"/>
    <property type="project" value="TreeGrafter"/>
</dbReference>
<feature type="compositionally biased region" description="Polar residues" evidence="10">
    <location>
        <begin position="1352"/>
        <end position="1379"/>
    </location>
</feature>
<protein>
    <recommendedName>
        <fullName evidence="11">PHD-type domain-containing protein</fullName>
    </recommendedName>
</protein>
<evidence type="ECO:0000256" key="3">
    <source>
        <dbReference type="ARBA" id="ARBA00022737"/>
    </source>
</evidence>
<evidence type="ECO:0000256" key="2">
    <source>
        <dbReference type="ARBA" id="ARBA00022723"/>
    </source>
</evidence>
<proteinExistence type="predicted"/>
<feature type="compositionally biased region" description="Polar residues" evidence="10">
    <location>
        <begin position="1138"/>
        <end position="1157"/>
    </location>
</feature>
<dbReference type="SMART" id="SM00398">
    <property type="entry name" value="HMG"/>
    <property type="match status" value="1"/>
</dbReference>
<name>A0A443SIX5_9ACAR</name>
<feature type="region of interest" description="Disordered" evidence="10">
    <location>
        <begin position="469"/>
        <end position="532"/>
    </location>
</feature>
<dbReference type="STRING" id="299467.A0A443SIX5"/>
<feature type="compositionally biased region" description="Basic and acidic residues" evidence="10">
    <location>
        <begin position="495"/>
        <end position="527"/>
    </location>
</feature>
<keyword evidence="13" id="KW-1185">Reference proteome</keyword>
<dbReference type="GO" id="GO:0044666">
    <property type="term" value="C:MLL3/4 complex"/>
    <property type="evidence" value="ECO:0007669"/>
    <property type="project" value="TreeGrafter"/>
</dbReference>
<dbReference type="InterPro" id="IPR009071">
    <property type="entry name" value="HMG_box_dom"/>
</dbReference>
<feature type="compositionally biased region" description="Polar residues" evidence="10">
    <location>
        <begin position="1164"/>
        <end position="1187"/>
    </location>
</feature>
<organism evidence="12 13">
    <name type="scientific">Leptotrombidium deliense</name>
    <dbReference type="NCBI Taxonomy" id="299467"/>
    <lineage>
        <taxon>Eukaryota</taxon>
        <taxon>Metazoa</taxon>
        <taxon>Ecdysozoa</taxon>
        <taxon>Arthropoda</taxon>
        <taxon>Chelicerata</taxon>
        <taxon>Arachnida</taxon>
        <taxon>Acari</taxon>
        <taxon>Acariformes</taxon>
        <taxon>Trombidiformes</taxon>
        <taxon>Prostigmata</taxon>
        <taxon>Anystina</taxon>
        <taxon>Parasitengona</taxon>
        <taxon>Trombiculoidea</taxon>
        <taxon>Trombiculidae</taxon>
        <taxon>Leptotrombidium</taxon>
    </lineage>
</organism>
<keyword evidence="4 9" id="KW-0863">Zinc-finger</keyword>
<evidence type="ECO:0000256" key="4">
    <source>
        <dbReference type="ARBA" id="ARBA00022771"/>
    </source>
</evidence>
<dbReference type="PANTHER" id="PTHR45888">
    <property type="entry name" value="HL01030P-RELATED"/>
    <property type="match status" value="1"/>
</dbReference>
<accession>A0A443SIX5</accession>
<feature type="compositionally biased region" description="Polar residues" evidence="10">
    <location>
        <begin position="1295"/>
        <end position="1311"/>
    </location>
</feature>
<feature type="compositionally biased region" description="Basic and acidic residues" evidence="10">
    <location>
        <begin position="728"/>
        <end position="737"/>
    </location>
</feature>
<keyword evidence="2" id="KW-0479">Metal-binding</keyword>
<dbReference type="SUPFAM" id="SSF57903">
    <property type="entry name" value="FYVE/PHD zinc finger"/>
    <property type="match status" value="3"/>
</dbReference>
<dbReference type="EMBL" id="NCKV01001987">
    <property type="protein sequence ID" value="RWS27476.1"/>
    <property type="molecule type" value="Genomic_DNA"/>
</dbReference>
<keyword evidence="8" id="KW-0539">Nucleus</keyword>
<feature type="domain" description="PHD-type" evidence="11">
    <location>
        <begin position="191"/>
        <end position="244"/>
    </location>
</feature>
<feature type="non-terminal residue" evidence="12">
    <location>
        <position position="1509"/>
    </location>
</feature>
<keyword evidence="7" id="KW-0804">Transcription</keyword>
<evidence type="ECO:0000259" key="11">
    <source>
        <dbReference type="PROSITE" id="PS50016"/>
    </source>
</evidence>
<dbReference type="FunFam" id="3.30.40.10:FF:000407">
    <property type="entry name" value="Histone-lysine N-methyltransferase MLL3"/>
    <property type="match status" value="1"/>
</dbReference>
<feature type="region of interest" description="Disordered" evidence="10">
    <location>
        <begin position="1424"/>
        <end position="1448"/>
    </location>
</feature>
<feature type="compositionally biased region" description="Basic residues" evidence="10">
    <location>
        <begin position="579"/>
        <end position="589"/>
    </location>
</feature>
<evidence type="ECO:0000256" key="6">
    <source>
        <dbReference type="ARBA" id="ARBA00023015"/>
    </source>
</evidence>
<dbReference type="CDD" id="cd15514">
    <property type="entry name" value="PHD6_KMT2C_like"/>
    <property type="match status" value="1"/>
</dbReference>
<reference evidence="12 13" key="1">
    <citation type="journal article" date="2018" name="Gigascience">
        <title>Genomes of trombidid mites reveal novel predicted allergens and laterally-transferred genes associated with secondary metabolism.</title>
        <authorList>
            <person name="Dong X."/>
            <person name="Chaisiri K."/>
            <person name="Xia D."/>
            <person name="Armstrong S.D."/>
            <person name="Fang Y."/>
            <person name="Donnelly M.J."/>
            <person name="Kadowaki T."/>
            <person name="McGarry J.W."/>
            <person name="Darby A.C."/>
            <person name="Makepeace B.L."/>
        </authorList>
    </citation>
    <scope>NUCLEOTIDE SEQUENCE [LARGE SCALE GENOMIC DNA]</scope>
    <source>
        <strain evidence="12">UoL-UT</strain>
    </source>
</reference>
<dbReference type="SMART" id="SM00249">
    <property type="entry name" value="PHD"/>
    <property type="match status" value="3"/>
</dbReference>
<feature type="compositionally biased region" description="Low complexity" evidence="10">
    <location>
        <begin position="1105"/>
        <end position="1129"/>
    </location>
</feature>
<sequence length="1509" mass="167194">MQHENGCPETSTEAKPVLPFVMEYSESCAGKKRMPGRPKGSCNKYPGKKRFPGRPRGSSAKFTPELRKKRGPKGKLKPYPPTGGLTTVTGVADSNFSAASSSGVASCATTEAFEPSKEKSKEEEPAYENKVILCSGNDEFVLSQDLCAMCGSLGIGEEGKLIACSQCGQCYHPYCVNIKVTKVIVNKGWRCLECTVCEGCGQPHDEARLLLCDECDISYHTYCLETPLDEVPQGTWKCRWCVVCVKCGSTTPGYKSLWQKNYTECGPCSSKTTCPVCNVDYTENDLIIQCIQCNRWLHAKCDGMNTEDDCESAADFGYHCVICRPKDEPPPHIQAKRQHIALMQQNAKATGRADDITDTLSAVSGSLQSASRRSSVDSISNKILHTDTNLNSSAVLNINTSQRDSLPSTITTFTSLNPLSATTSMNSSGLQASLSNSVKGTNSKYQPQYIVDGVLLSETGMNHIKSLYLEQPKRQRAKRGTKNASGSLSGISPLRTDDNEDSVKDDETGSVDDSKVQDDLKQEEVERKKRQRRLHKLGIGGFTVKQRGRLSKDEENDISIDALNNESEITSVGSNNEKPKRRRRAKKKNQLQDTYPSYLQEAFFGKSLMNSSKDSSAANTYSHSSINSLEFHSEDETQILQTHLEKDKTINLNSNDARLVRTSNELRNSIDSSSNGALDDDLNNSEAFRDLLPLAQDLPQDDDFVTMLMNEADDLDKNDPEGLDDIPVDEKSADGVSKDDPMDSLLSPHFNLDTIGDTGLPHMDSKDVEDVFKVVFNPESNEASETFTTMSPLNPVPQPVSISLNNIVKPPAVNPSPFPLHLPLSRPTLQPPSASPDFIPSAVSVANSIEPETESASQGQKNIQKWESDEALGSMATISPVLYANLNYANLKTDYPNWNDRVKQISKYWRQLSSEQRQPYLQKARENRAASRMQKAQAEQGKTNTKDGRQFKELEQERQWKQMQTTRQQPPQQMLPEQRQLVKSVSLNSESSLSESASDMDPFFVRNTPDIDHQQNTFAQQPVKIENVIHSEIDPQIMNEQKNHLRVTLPVQSLSAAVSQSCRMPVSSSPSPQMSTLIQVSRVRPPMDANRMTQDPYCNPPSTPRPSSMTMPSVTAAPQPASPATSLSQVITSAADDFQSSPRTQSCDMYSNNNLQSGPPPSPYMQQPKTPRSTASPFSPSATKSNMPTPPDAYIQASTSQRAQQQVPQPPQSPCMESYSPMSHPLTSISECYSPSARMTQTVSTEAFAQGPSTPRSDTSSPYSRHPSTPLSQHQEFQQTSNSNDPYSHPPMTPRPQTVQYDSSDPYSRQVPTPRPADPYTRPVAVARPAQTQQDPYSYQPHTPRPHFPGRVSTQSLMAQRTHTVSQVSVTNDPYSHQPMTPMPSTHDPYAKPPLTPMPMSESNDGTEGPGRQQLRDLLQKQMRRSDNSLGQWSEQPNMSPRLPTDSQMQRLPLSPQLRPGQNDGFRPPFPPNTGMRPRIMHPENQIFRHPADGRMIFHRVTDPRLRSA</sequence>
<dbReference type="InterPro" id="IPR036910">
    <property type="entry name" value="HMG_box_dom_sf"/>
</dbReference>
<dbReference type="InterPro" id="IPR019787">
    <property type="entry name" value="Znf_PHD-finger"/>
</dbReference>
<feature type="region of interest" description="Disordered" evidence="10">
    <location>
        <begin position="27"/>
        <end position="83"/>
    </location>
</feature>
<dbReference type="CDD" id="cd15513">
    <property type="entry name" value="PHD5_KMT2C_like"/>
    <property type="match status" value="1"/>
</dbReference>
<feature type="compositionally biased region" description="Polar residues" evidence="10">
    <location>
        <begin position="1243"/>
        <end position="1286"/>
    </location>
</feature>
<dbReference type="GO" id="GO:0008270">
    <property type="term" value="F:zinc ion binding"/>
    <property type="evidence" value="ECO:0007669"/>
    <property type="project" value="UniProtKB-KW"/>
</dbReference>
<feature type="compositionally biased region" description="Polar residues" evidence="10">
    <location>
        <begin position="1428"/>
        <end position="1448"/>
    </location>
</feature>
<dbReference type="PROSITE" id="PS50016">
    <property type="entry name" value="ZF_PHD_2"/>
    <property type="match status" value="2"/>
</dbReference>
<keyword evidence="3" id="KW-0677">Repeat</keyword>
<evidence type="ECO:0000256" key="10">
    <source>
        <dbReference type="SAM" id="MobiDB-lite"/>
    </source>
</evidence>
<keyword evidence="6" id="KW-0805">Transcription regulation</keyword>
<dbReference type="PANTHER" id="PTHR45888:SF6">
    <property type="entry name" value="HL01030P-RELATED"/>
    <property type="match status" value="1"/>
</dbReference>
<feature type="region of interest" description="Disordered" evidence="10">
    <location>
        <begin position="423"/>
        <end position="443"/>
    </location>
</feature>
<dbReference type="InterPro" id="IPR011011">
    <property type="entry name" value="Znf_FYVE_PHD"/>
</dbReference>
<comment type="caution">
    <text evidence="12">The sequence shown here is derived from an EMBL/GenBank/DDBJ whole genome shotgun (WGS) entry which is preliminary data.</text>
</comment>
<evidence type="ECO:0000256" key="8">
    <source>
        <dbReference type="ARBA" id="ARBA00023242"/>
    </source>
</evidence>
<keyword evidence="5" id="KW-0862">Zinc</keyword>
<dbReference type="Pfam" id="PF09011">
    <property type="entry name" value="HMG_box_2"/>
    <property type="match status" value="1"/>
</dbReference>
<dbReference type="GO" id="GO:0045944">
    <property type="term" value="P:positive regulation of transcription by RNA polymerase II"/>
    <property type="evidence" value="ECO:0007669"/>
    <property type="project" value="TreeGrafter"/>
</dbReference>
<feature type="domain" description="PHD-type" evidence="11">
    <location>
        <begin position="271"/>
        <end position="326"/>
    </location>
</feature>
<comment type="subcellular location">
    <subcellularLocation>
        <location evidence="1">Nucleus</location>
    </subcellularLocation>
</comment>
<dbReference type="FunFam" id="1.10.30.10:FF:000009">
    <property type="entry name" value="Histone-lysine N-methyltransferase"/>
    <property type="match status" value="1"/>
</dbReference>
<feature type="compositionally biased region" description="Basic residues" evidence="10">
    <location>
        <begin position="67"/>
        <end position="76"/>
    </location>
</feature>
<feature type="region of interest" description="Disordered" evidence="10">
    <location>
        <begin position="570"/>
        <end position="594"/>
    </location>
</feature>
<gene>
    <name evidence="12" type="ORF">B4U80_04620</name>
</gene>
<feature type="compositionally biased region" description="Polar residues" evidence="10">
    <location>
        <begin position="1330"/>
        <end position="1341"/>
    </location>
</feature>
<evidence type="ECO:0000256" key="1">
    <source>
        <dbReference type="ARBA" id="ARBA00004123"/>
    </source>
</evidence>
<feature type="region of interest" description="Disordered" evidence="10">
    <location>
        <begin position="917"/>
        <end position="950"/>
    </location>
</feature>
<dbReference type="Pfam" id="PF00628">
    <property type="entry name" value="PHD"/>
    <property type="match status" value="2"/>
</dbReference>
<dbReference type="Proteomes" id="UP000288716">
    <property type="component" value="Unassembled WGS sequence"/>
</dbReference>
<evidence type="ECO:0000256" key="9">
    <source>
        <dbReference type="PROSITE-ProRule" id="PRU00146"/>
    </source>
</evidence>
<evidence type="ECO:0000256" key="7">
    <source>
        <dbReference type="ARBA" id="ARBA00023163"/>
    </source>
</evidence>
<dbReference type="Gene3D" id="3.30.40.10">
    <property type="entry name" value="Zinc/RING finger domain, C3HC4 (zinc finger)"/>
    <property type="match status" value="3"/>
</dbReference>
<feature type="region of interest" description="Disordered" evidence="10">
    <location>
        <begin position="1243"/>
        <end position="1412"/>
    </location>
</feature>
<dbReference type="SUPFAM" id="SSF47095">
    <property type="entry name" value="HMG-box"/>
    <property type="match status" value="1"/>
</dbReference>
<dbReference type="GO" id="GO:0003713">
    <property type="term" value="F:transcription coactivator activity"/>
    <property type="evidence" value="ECO:0007669"/>
    <property type="project" value="TreeGrafter"/>
</dbReference>
<dbReference type="InterPro" id="IPR001965">
    <property type="entry name" value="Znf_PHD"/>
</dbReference>
<evidence type="ECO:0000256" key="5">
    <source>
        <dbReference type="ARBA" id="ARBA00022833"/>
    </source>
</evidence>
<dbReference type="Gene3D" id="1.10.30.10">
    <property type="entry name" value="High mobility group box domain"/>
    <property type="match status" value="1"/>
</dbReference>
<evidence type="ECO:0000313" key="13">
    <source>
        <dbReference type="Proteomes" id="UP000288716"/>
    </source>
</evidence>